<dbReference type="Pfam" id="PF13966">
    <property type="entry name" value="zf-RVT"/>
    <property type="match status" value="1"/>
</dbReference>
<accession>A0A5B6UJR2</accession>
<dbReference type="Proteomes" id="UP000325315">
    <property type="component" value="Unassembled WGS sequence"/>
</dbReference>
<dbReference type="CDD" id="cd01650">
    <property type="entry name" value="RT_nLTR_like"/>
    <property type="match status" value="1"/>
</dbReference>
<evidence type="ECO:0000259" key="1">
    <source>
        <dbReference type="PROSITE" id="PS50878"/>
    </source>
</evidence>
<dbReference type="CDD" id="cd06222">
    <property type="entry name" value="RNase_H_like"/>
    <property type="match status" value="1"/>
</dbReference>
<dbReference type="InterPro" id="IPR043502">
    <property type="entry name" value="DNA/RNA_pol_sf"/>
</dbReference>
<comment type="caution">
    <text evidence="2">The sequence shown here is derived from an EMBL/GenBank/DDBJ whole genome shotgun (WGS) entry which is preliminary data.</text>
</comment>
<dbReference type="InterPro" id="IPR000477">
    <property type="entry name" value="RT_dom"/>
</dbReference>
<evidence type="ECO:0000313" key="2">
    <source>
        <dbReference type="EMBL" id="KAA3457116.1"/>
    </source>
</evidence>
<dbReference type="InterPro" id="IPR052343">
    <property type="entry name" value="Retrotransposon-Effector_Assoc"/>
</dbReference>
<dbReference type="AlphaFoldDB" id="A0A5B6UJR2"/>
<evidence type="ECO:0000313" key="3">
    <source>
        <dbReference type="Proteomes" id="UP000325315"/>
    </source>
</evidence>
<proteinExistence type="predicted"/>
<keyword evidence="3" id="KW-1185">Reference proteome</keyword>
<dbReference type="InterPro" id="IPR036397">
    <property type="entry name" value="RNaseH_sf"/>
</dbReference>
<dbReference type="SUPFAM" id="SSF56672">
    <property type="entry name" value="DNA/RNA polymerases"/>
    <property type="match status" value="1"/>
</dbReference>
<dbReference type="Pfam" id="PF00078">
    <property type="entry name" value="RVT_1"/>
    <property type="match status" value="1"/>
</dbReference>
<organism evidence="2 3">
    <name type="scientific">Gossypium australe</name>
    <dbReference type="NCBI Taxonomy" id="47621"/>
    <lineage>
        <taxon>Eukaryota</taxon>
        <taxon>Viridiplantae</taxon>
        <taxon>Streptophyta</taxon>
        <taxon>Embryophyta</taxon>
        <taxon>Tracheophyta</taxon>
        <taxon>Spermatophyta</taxon>
        <taxon>Magnoliopsida</taxon>
        <taxon>eudicotyledons</taxon>
        <taxon>Gunneridae</taxon>
        <taxon>Pentapetalae</taxon>
        <taxon>rosids</taxon>
        <taxon>malvids</taxon>
        <taxon>Malvales</taxon>
        <taxon>Malvaceae</taxon>
        <taxon>Malvoideae</taxon>
        <taxon>Gossypium</taxon>
    </lineage>
</organism>
<dbReference type="PANTHER" id="PTHR46890:SF48">
    <property type="entry name" value="RNA-DIRECTED DNA POLYMERASE"/>
    <property type="match status" value="1"/>
</dbReference>
<keyword evidence="2" id="KW-0808">Transferase</keyword>
<dbReference type="Pfam" id="PF13456">
    <property type="entry name" value="RVT_3"/>
    <property type="match status" value="1"/>
</dbReference>
<keyword evidence="2" id="KW-0695">RNA-directed DNA polymerase</keyword>
<dbReference type="Gene3D" id="3.30.420.10">
    <property type="entry name" value="Ribonuclease H-like superfamily/Ribonuclease H"/>
    <property type="match status" value="1"/>
</dbReference>
<dbReference type="OrthoDB" id="6776014at2759"/>
<name>A0A5B6UJR2_9ROSI</name>
<dbReference type="PANTHER" id="PTHR46890">
    <property type="entry name" value="NON-LTR RETROLELEMENT REVERSE TRANSCRIPTASE-LIKE PROTEIN-RELATED"/>
    <property type="match status" value="1"/>
</dbReference>
<keyword evidence="2" id="KW-0548">Nucleotidyltransferase</keyword>
<dbReference type="GO" id="GO:0004523">
    <property type="term" value="F:RNA-DNA hybrid ribonuclease activity"/>
    <property type="evidence" value="ECO:0007669"/>
    <property type="project" value="InterPro"/>
</dbReference>
<protein>
    <submittedName>
        <fullName evidence="2">Reverse transcriptase</fullName>
    </submittedName>
</protein>
<dbReference type="InterPro" id="IPR002156">
    <property type="entry name" value="RNaseH_domain"/>
</dbReference>
<dbReference type="InterPro" id="IPR026960">
    <property type="entry name" value="RVT-Znf"/>
</dbReference>
<dbReference type="GO" id="GO:0003964">
    <property type="term" value="F:RNA-directed DNA polymerase activity"/>
    <property type="evidence" value="ECO:0007669"/>
    <property type="project" value="UniProtKB-KW"/>
</dbReference>
<gene>
    <name evidence="2" type="ORF">EPI10_003834</name>
</gene>
<reference evidence="2" key="1">
    <citation type="submission" date="2019-08" db="EMBL/GenBank/DDBJ databases">
        <authorList>
            <person name="Liu F."/>
        </authorList>
    </citation>
    <scope>NUCLEOTIDE SEQUENCE [LARGE SCALE GENOMIC DNA]</scope>
    <source>
        <strain evidence="2">PA1801</strain>
        <tissue evidence="2">Leaf</tissue>
    </source>
</reference>
<sequence>MGDKNTSFFHKYASQRRRINRIQGLQKADGSIATTENEMEEIARVYFSTLFESKGVGDMEHILSGINVCISDSMNQLMQNSFTEEDIIEAVNGMGPTKASGYDGFPAIFYQKFWHIVGKDTTEFCLNVLNHGHSVEDINRTLIVLIPKTVAPTNLKNFCPISLCTVLYKIIAKAVANQLQKVLDVCIDASQSAFVPSRLITDNVLLAYEVLHTLKNKRTGRKGYMALKLDMNKAYDRVECSVQYSILSNGDEGLSFRATRGLRQGDPLSPYLFLFCGEGLLALMRLANQEKRIKGAKVSREAPSITHLMFADDCILFGDVSNRGINVLKEILREYEACSGQCVNFEKTTVFFSANVTDQERNVVCQTFNVQCSNDPNKYLGLPSMVGRKRKLAFQGLKDRLKQRINGWSIRHISQGGREVFIKAVLQAIPIIGDGQKVSIWDDRWVPGVEILNCQNSSQNPRLVKVAELIDNNTRSWNAELILSTFAEREAAIILSIPLSISPHEDFIIWSEEATGEYSVRSGHRVLTKGRHTQIQESLKKFYKSLWNLEIPSKLKITAWRGMCNYLPNFSNLHFRRIMGPSNCRRCQAEPETREHLFRNCPVAKQTWEKLGIGWSVLEESMEFTAWVKAVFENNSLLGCRTFICALWGLWSSRNKFLHEGEHQTGGQIADFITNYLKEIDGSKKLLPARGIQATRWKAPGSTCMRINFDATFNYQNREACSGLVVRNGSAELDLREVEIEGDSRTVIRKIQEKEEDRSEIFAYIEDAKRRSSLFRSCHFLFIKREANMVAHLIATEGFKKGENAYLFHGVPPIAVQAVVIDGLGWKMGRWMACHQNGDERENWFPICNLGRSWGKGRENG</sequence>
<feature type="domain" description="Reverse transcriptase" evidence="1">
    <location>
        <begin position="127"/>
        <end position="384"/>
    </location>
</feature>
<dbReference type="GO" id="GO:0003676">
    <property type="term" value="F:nucleic acid binding"/>
    <property type="evidence" value="ECO:0007669"/>
    <property type="project" value="InterPro"/>
</dbReference>
<dbReference type="PROSITE" id="PS50878">
    <property type="entry name" value="RT_POL"/>
    <property type="match status" value="1"/>
</dbReference>
<dbReference type="EMBL" id="SMMG02000011">
    <property type="protein sequence ID" value="KAA3457116.1"/>
    <property type="molecule type" value="Genomic_DNA"/>
</dbReference>
<dbReference type="InterPro" id="IPR044730">
    <property type="entry name" value="RNase_H-like_dom_plant"/>
</dbReference>